<feature type="domain" description="Bacteriophage T5 Orf172 DNA-binding" evidence="1">
    <location>
        <begin position="184"/>
        <end position="278"/>
    </location>
</feature>
<organism evidence="2 3">
    <name type="scientific">Prevotella communis</name>
    <dbReference type="NCBI Taxonomy" id="2913614"/>
    <lineage>
        <taxon>Bacteria</taxon>
        <taxon>Pseudomonadati</taxon>
        <taxon>Bacteroidota</taxon>
        <taxon>Bacteroidia</taxon>
        <taxon>Bacteroidales</taxon>
        <taxon>Prevotellaceae</taxon>
        <taxon>Prevotella</taxon>
    </lineage>
</organism>
<accession>A0A1H0KLJ9</accession>
<dbReference type="RefSeq" id="WP_091854998.1">
    <property type="nucleotide sequence ID" value="NZ_FNIW01000027.1"/>
</dbReference>
<evidence type="ECO:0000313" key="3">
    <source>
        <dbReference type="Proteomes" id="UP000199134"/>
    </source>
</evidence>
<dbReference type="EMBL" id="FNIW01000027">
    <property type="protein sequence ID" value="SDO56864.1"/>
    <property type="molecule type" value="Genomic_DNA"/>
</dbReference>
<dbReference type="AlphaFoldDB" id="A0A1H0KLJ9"/>
<protein>
    <submittedName>
        <fullName evidence="2">T5orf172 domain-containing protein</fullName>
    </submittedName>
</protein>
<dbReference type="Proteomes" id="UP000199134">
    <property type="component" value="Unassembled WGS sequence"/>
</dbReference>
<gene>
    <name evidence="2" type="ORF">SAMN04487900_1275</name>
</gene>
<evidence type="ECO:0000313" key="2">
    <source>
        <dbReference type="EMBL" id="SDO56864.1"/>
    </source>
</evidence>
<dbReference type="SMART" id="SM00974">
    <property type="entry name" value="T5orf172"/>
    <property type="match status" value="1"/>
</dbReference>
<dbReference type="InterPro" id="IPR018306">
    <property type="entry name" value="Phage_T5_Orf172_DNA-bd"/>
</dbReference>
<reference evidence="3" key="1">
    <citation type="submission" date="2016-10" db="EMBL/GenBank/DDBJ databases">
        <authorList>
            <person name="de Groot N.N."/>
        </authorList>
    </citation>
    <scope>NUCLEOTIDE SEQUENCE [LARGE SCALE GENOMIC DNA]</scope>
    <source>
        <strain evidence="3">BP1-145</strain>
    </source>
</reference>
<comment type="caution">
    <text evidence="2">The sequence shown here is derived from an EMBL/GenBank/DDBJ whole genome shotgun (WGS) entry which is preliminary data.</text>
</comment>
<proteinExistence type="predicted"/>
<evidence type="ECO:0000259" key="1">
    <source>
        <dbReference type="SMART" id="SM00974"/>
    </source>
</evidence>
<sequence length="403" mass="46414">MNIDKELEAIFDDPLLKMSEEEESLFDIPQDMRRVIAKKKPDYVAQHKLCENFQDYKPLFAKVHQELKEGKRSLVKINKTATLVVGRYYFVSGQMLLLEQIGELKKSSNFLPDARTRCIYENGTESDILLQTLRKNVVGDGYAISELQDETDSHFFSNSDIATDDHVTGYIYVLSSLSDDPAVKAEKNLYKIGFTTNDVEQRIANAENEPTYLMAPVKIVATYKVVNLNSQMFEDLVHQLLMAVQYQVVVYDEKGIAHQPQEWFVVPLPVVDVMIKKIMDGSIIGYTYNPQLECLEKRIVKAKSTFDTTGMKVLTLNIKKLYFDEIMSGAKKIEYRELKQTTLNKYTYIDETDGKRYLRRYDALRLFVGYNKDRESALVQVTDTTYNDGIVEYHLGLILEKTV</sequence>
<dbReference type="OrthoDB" id="9814995at2"/>
<name>A0A1H0KLJ9_9BACT</name>
<dbReference type="Pfam" id="PF10544">
    <property type="entry name" value="T5orf172"/>
    <property type="match status" value="1"/>
</dbReference>